<name>A0ABR8NEF0_9ACTN</name>
<keyword evidence="5" id="KW-1185">Reference proteome</keyword>
<accession>A0ABR8NEF0</accession>
<dbReference type="PANTHER" id="PTHR10157:SF23">
    <property type="entry name" value="MOXD1 HOMOLOG 1"/>
    <property type="match status" value="1"/>
</dbReference>
<dbReference type="PROSITE" id="PS51257">
    <property type="entry name" value="PROKAR_LIPOPROTEIN"/>
    <property type="match status" value="1"/>
</dbReference>
<dbReference type="Proteomes" id="UP000618818">
    <property type="component" value="Unassembled WGS sequence"/>
</dbReference>
<reference evidence="4 5" key="1">
    <citation type="submission" date="2020-09" db="EMBL/GenBank/DDBJ databases">
        <title>novel species in genus Nocardioides.</title>
        <authorList>
            <person name="Zhang G."/>
        </authorList>
    </citation>
    <scope>NUCLEOTIDE SEQUENCE [LARGE SCALE GENOMIC DNA]</scope>
    <source>
        <strain evidence="4 5">KCTC 39551</strain>
    </source>
</reference>
<dbReference type="InterPro" id="IPR014784">
    <property type="entry name" value="Cu2_ascorb_mOase-like_C"/>
</dbReference>
<dbReference type="InterPro" id="IPR008977">
    <property type="entry name" value="PHM/PNGase_F_dom_sf"/>
</dbReference>
<proteinExistence type="predicted"/>
<evidence type="ECO:0000256" key="1">
    <source>
        <dbReference type="ARBA" id="ARBA00023157"/>
    </source>
</evidence>
<dbReference type="RefSeq" id="WP_191195233.1">
    <property type="nucleotide sequence ID" value="NZ_JACXYZ010000001.1"/>
</dbReference>
<feature type="signal peptide" evidence="3">
    <location>
        <begin position="1"/>
        <end position="17"/>
    </location>
</feature>
<evidence type="ECO:0000256" key="2">
    <source>
        <dbReference type="SAM" id="MobiDB-lite"/>
    </source>
</evidence>
<sequence>MSLRVPFLPSRTRPALAALLAAGLLALSACSGSDGSGDADQTATQPADSPTSASTADAEEAAQSGQAGHSGHYAEPARSRRLRAGETRTTIAMPGAYTPSAPYGTGTDDYRCFLLDPELDQDTWLTGTQVLPGNPDVVHHVILFQVPPRQVAAAEAKDAAEEDEGWTCFGGTGLDRFQNVDRSSWIGAWAPGGKESVTKPGYGIRLRKGSRIVMQVHYNLLAGQQPDTSAAQLRLAPGTRDYEALSTMLLPAPVELPCRPKHSDGELCDRAASLADVKERFGSEGNTADLLHLLCGGEPRAGEVQSCVRTLGEPITIHGVAGHMHLLGRSLKIEVNPGTPQARTILDIPVWDFDDQGSRPIDPIRLEPFQQVKVTCRHVQWLRDKLPSFEGQPDRYVVWGEGTTDEMCLGMLQVTRP</sequence>
<evidence type="ECO:0000313" key="4">
    <source>
        <dbReference type="EMBL" id="MBD3925596.1"/>
    </source>
</evidence>
<dbReference type="InterPro" id="IPR036939">
    <property type="entry name" value="Cu2_ascorb_mOase_N_sf"/>
</dbReference>
<dbReference type="PANTHER" id="PTHR10157">
    <property type="entry name" value="DOPAMINE BETA HYDROXYLASE RELATED"/>
    <property type="match status" value="1"/>
</dbReference>
<dbReference type="InterPro" id="IPR000945">
    <property type="entry name" value="DBH-like"/>
</dbReference>
<evidence type="ECO:0000256" key="3">
    <source>
        <dbReference type="SAM" id="SignalP"/>
    </source>
</evidence>
<comment type="caution">
    <text evidence="4">The sequence shown here is derived from an EMBL/GenBank/DDBJ whole genome shotgun (WGS) entry which is preliminary data.</text>
</comment>
<evidence type="ECO:0000313" key="5">
    <source>
        <dbReference type="Proteomes" id="UP000618818"/>
    </source>
</evidence>
<gene>
    <name evidence="4" type="ORF">IEZ26_13250</name>
</gene>
<feature type="region of interest" description="Disordered" evidence="2">
    <location>
        <begin position="31"/>
        <end position="81"/>
    </location>
</feature>
<evidence type="ECO:0008006" key="6">
    <source>
        <dbReference type="Google" id="ProtNLM"/>
    </source>
</evidence>
<keyword evidence="1" id="KW-1015">Disulfide bond</keyword>
<organism evidence="4 5">
    <name type="scientific">Nocardioides cavernae</name>
    <dbReference type="NCBI Taxonomy" id="1921566"/>
    <lineage>
        <taxon>Bacteria</taxon>
        <taxon>Bacillati</taxon>
        <taxon>Actinomycetota</taxon>
        <taxon>Actinomycetes</taxon>
        <taxon>Propionibacteriales</taxon>
        <taxon>Nocardioidaceae</taxon>
        <taxon>Nocardioides</taxon>
    </lineage>
</organism>
<dbReference type="SUPFAM" id="SSF49742">
    <property type="entry name" value="PHM/PNGase F"/>
    <property type="match status" value="2"/>
</dbReference>
<dbReference type="Gene3D" id="2.60.120.310">
    <property type="entry name" value="Copper type II, ascorbate-dependent monooxygenase, N-terminal domain"/>
    <property type="match status" value="1"/>
</dbReference>
<feature type="chain" id="PRO_5047051403" description="Copper type II ascorbate-dependent monooxygenase N-terminal domain-containing protein" evidence="3">
    <location>
        <begin position="18"/>
        <end position="417"/>
    </location>
</feature>
<dbReference type="Gene3D" id="2.60.120.230">
    <property type="match status" value="1"/>
</dbReference>
<keyword evidence="3" id="KW-0732">Signal</keyword>
<dbReference type="EMBL" id="JACXYZ010000001">
    <property type="protein sequence ID" value="MBD3925596.1"/>
    <property type="molecule type" value="Genomic_DNA"/>
</dbReference>
<feature type="compositionally biased region" description="Low complexity" evidence="2">
    <location>
        <begin position="31"/>
        <end position="64"/>
    </location>
</feature>
<protein>
    <recommendedName>
        <fullName evidence="6">Copper type II ascorbate-dependent monooxygenase N-terminal domain-containing protein</fullName>
    </recommendedName>
</protein>